<gene>
    <name evidence="2" type="ORF">EDD42_1315</name>
</gene>
<feature type="compositionally biased region" description="Basic and acidic residues" evidence="1">
    <location>
        <begin position="72"/>
        <end position="84"/>
    </location>
</feature>
<dbReference type="AlphaFoldDB" id="A0A3N2C180"/>
<keyword evidence="3" id="KW-1185">Reference proteome</keyword>
<organism evidence="2 3">
    <name type="scientific">Plantibacter flavus</name>
    <dbReference type="NCBI Taxonomy" id="150123"/>
    <lineage>
        <taxon>Bacteria</taxon>
        <taxon>Bacillati</taxon>
        <taxon>Actinomycetota</taxon>
        <taxon>Actinomycetes</taxon>
        <taxon>Micrococcales</taxon>
        <taxon>Microbacteriaceae</taxon>
        <taxon>Plantibacter</taxon>
    </lineage>
</organism>
<proteinExistence type="predicted"/>
<name>A0A3N2C180_9MICO</name>
<dbReference type="EMBL" id="RKHL01000001">
    <property type="protein sequence ID" value="ROR81259.1"/>
    <property type="molecule type" value="Genomic_DNA"/>
</dbReference>
<feature type="region of interest" description="Disordered" evidence="1">
    <location>
        <begin position="1"/>
        <end position="84"/>
    </location>
</feature>
<sequence length="84" mass="8715">MSTPSDHDQALNDDEQTSKDRTYSPSSEAETAAKQDDGQPVVGDPDIASGMINVAPGTGGPDDTGDVDVDPGELHIPRDPDSAH</sequence>
<evidence type="ECO:0000256" key="1">
    <source>
        <dbReference type="SAM" id="MobiDB-lite"/>
    </source>
</evidence>
<evidence type="ECO:0000313" key="3">
    <source>
        <dbReference type="Proteomes" id="UP000266915"/>
    </source>
</evidence>
<dbReference type="Proteomes" id="UP000266915">
    <property type="component" value="Unassembled WGS sequence"/>
</dbReference>
<feature type="compositionally biased region" description="Basic and acidic residues" evidence="1">
    <location>
        <begin position="1"/>
        <end position="22"/>
    </location>
</feature>
<reference evidence="2 3" key="1">
    <citation type="submission" date="2018-11" db="EMBL/GenBank/DDBJ databases">
        <title>Sequencing the genomes of 1000 actinobacteria strains.</title>
        <authorList>
            <person name="Klenk H.-P."/>
        </authorList>
    </citation>
    <scope>NUCLEOTIDE SEQUENCE [LARGE SCALE GENOMIC DNA]</scope>
    <source>
        <strain evidence="2 3">DSM 14012</strain>
    </source>
</reference>
<dbReference type="RefSeq" id="WP_085511029.1">
    <property type="nucleotide sequence ID" value="NZ_FXAP01000001.1"/>
</dbReference>
<accession>A0A3N2C180</accession>
<evidence type="ECO:0000313" key="2">
    <source>
        <dbReference type="EMBL" id="ROR81259.1"/>
    </source>
</evidence>
<protein>
    <submittedName>
        <fullName evidence="2">Uncharacterized protein</fullName>
    </submittedName>
</protein>
<comment type="caution">
    <text evidence="2">The sequence shown here is derived from an EMBL/GenBank/DDBJ whole genome shotgun (WGS) entry which is preliminary data.</text>
</comment>